<feature type="region of interest" description="Disordered" evidence="1">
    <location>
        <begin position="1"/>
        <end position="61"/>
    </location>
</feature>
<comment type="caution">
    <text evidence="2">The sequence shown here is derived from an EMBL/GenBank/DDBJ whole genome shotgun (WGS) entry which is preliminary data.</text>
</comment>
<dbReference type="AlphaFoldDB" id="A0A1V3WZ55"/>
<protein>
    <submittedName>
        <fullName evidence="2">Uncharacterized protein</fullName>
    </submittedName>
</protein>
<accession>A0A1V3WZ55</accession>
<organism evidence="2 3">
    <name type="scientific">Mycobacterium kansasii</name>
    <dbReference type="NCBI Taxonomy" id="1768"/>
    <lineage>
        <taxon>Bacteria</taxon>
        <taxon>Bacillati</taxon>
        <taxon>Actinomycetota</taxon>
        <taxon>Actinomycetes</taxon>
        <taxon>Mycobacteriales</taxon>
        <taxon>Mycobacteriaceae</taxon>
        <taxon>Mycobacterium</taxon>
    </lineage>
</organism>
<evidence type="ECO:0000313" key="3">
    <source>
        <dbReference type="Proteomes" id="UP000189229"/>
    </source>
</evidence>
<dbReference type="Proteomes" id="UP000189229">
    <property type="component" value="Unassembled WGS sequence"/>
</dbReference>
<reference evidence="2 3" key="1">
    <citation type="submission" date="2017-02" db="EMBL/GenBank/DDBJ databases">
        <title>Complete genome sequences of Mycobacterium kansasii strains isolated from rhesus macaques.</title>
        <authorList>
            <person name="Panda A."/>
            <person name="Nagaraj S."/>
            <person name="Zhao X."/>
            <person name="Tettelin H."/>
            <person name="Detolla L.J."/>
        </authorList>
    </citation>
    <scope>NUCLEOTIDE SEQUENCE [LARGE SCALE GENOMIC DNA]</scope>
    <source>
        <strain evidence="2 3">11-3813</strain>
    </source>
</reference>
<sequence>MGSPGSAQAGPIPPNSIAALIAPAPNPPATTRDEAQPKNNIDNSFVRGSEGDPIASHSQAAAVARTANDKWFRRHVPTNMPYCP</sequence>
<proteinExistence type="predicted"/>
<dbReference type="EMBL" id="MVBM01000005">
    <property type="protein sequence ID" value="OOK72225.1"/>
    <property type="molecule type" value="Genomic_DNA"/>
</dbReference>
<name>A0A1V3WZ55_MYCKA</name>
<gene>
    <name evidence="2" type="ORF">BZL30_5762</name>
</gene>
<evidence type="ECO:0000313" key="2">
    <source>
        <dbReference type="EMBL" id="OOK72225.1"/>
    </source>
</evidence>
<evidence type="ECO:0000256" key="1">
    <source>
        <dbReference type="SAM" id="MobiDB-lite"/>
    </source>
</evidence>